<dbReference type="Proteomes" id="UP000011783">
    <property type="component" value="Unassembled WGS sequence"/>
</dbReference>
<name>M3F703_LEPBO</name>
<feature type="compositionally biased region" description="Basic and acidic residues" evidence="5">
    <location>
        <begin position="212"/>
        <end position="231"/>
    </location>
</feature>
<feature type="transmembrane region" description="Helical" evidence="6">
    <location>
        <begin position="83"/>
        <end position="105"/>
    </location>
</feature>
<dbReference type="AlphaFoldDB" id="M3F703"/>
<evidence type="ECO:0000256" key="3">
    <source>
        <dbReference type="ARBA" id="ARBA00022989"/>
    </source>
</evidence>
<keyword evidence="4 6" id="KW-0472">Membrane</keyword>
<evidence type="ECO:0000256" key="5">
    <source>
        <dbReference type="SAM" id="MobiDB-lite"/>
    </source>
</evidence>
<comment type="caution">
    <text evidence="8">The sequence shown here is derived from an EMBL/GenBank/DDBJ whole genome shotgun (WGS) entry which is preliminary data.</text>
</comment>
<gene>
    <name evidence="8" type="ORF">LEP1GSC123_1290</name>
</gene>
<evidence type="ECO:0000313" key="8">
    <source>
        <dbReference type="EMBL" id="EMF97752.1"/>
    </source>
</evidence>
<evidence type="ECO:0000256" key="1">
    <source>
        <dbReference type="ARBA" id="ARBA00004141"/>
    </source>
</evidence>
<feature type="domain" description="Yip1" evidence="7">
    <location>
        <begin position="17"/>
        <end position="187"/>
    </location>
</feature>
<dbReference type="EMBL" id="AKWO02000109">
    <property type="protein sequence ID" value="EMF97752.1"/>
    <property type="molecule type" value="Genomic_DNA"/>
</dbReference>
<protein>
    <submittedName>
        <fullName evidence="8">Yip1 domain protein</fullName>
    </submittedName>
</protein>
<keyword evidence="3 6" id="KW-1133">Transmembrane helix</keyword>
<dbReference type="InterPro" id="IPR006977">
    <property type="entry name" value="Yip1_dom"/>
</dbReference>
<proteinExistence type="predicted"/>
<evidence type="ECO:0000256" key="2">
    <source>
        <dbReference type="ARBA" id="ARBA00022692"/>
    </source>
</evidence>
<sequence length="262" mass="30329">MHKFSFSFMNVIEEAGEVLIKPVSFFKDLSKAPEESLISLYLRCLIYMSFLYAVAVISTTLLAPNGFPSPSLIFLFFEMPTAYLLASFLIFPILGFLYMFFSWICGGNTGWKKNLRAGTAILSVFWAILFLQSFGGLIHIYLGMWIGIAFTAYVPFLSFLALTSYLKAPVKRTAIVLSLFMIVLLYLQYSRMNSYMKDHKIIENVNSQKSTTIEKENKKNGKRWRLSERQWKKQKPKNKGNRGFQNFRHFRQICVENSYNLP</sequence>
<accession>M3F703</accession>
<reference evidence="8 9" key="1">
    <citation type="submission" date="2013-01" db="EMBL/GenBank/DDBJ databases">
        <authorList>
            <person name="Harkins D.M."/>
            <person name="Durkin A.S."/>
            <person name="Brinkac L.M."/>
            <person name="Haft D.H."/>
            <person name="Selengut J.D."/>
            <person name="Sanka R."/>
            <person name="DePew J."/>
            <person name="Purushe J."/>
            <person name="Picardeau M."/>
            <person name="Werts C."/>
            <person name="Goarant C."/>
            <person name="Vinetz J.M."/>
            <person name="Sutton G.G."/>
            <person name="Nierman W.C."/>
            <person name="Fouts D.E."/>
        </authorList>
    </citation>
    <scope>NUCLEOTIDE SEQUENCE [LARGE SCALE GENOMIC DNA]</scope>
    <source>
        <strain evidence="8 9">200701203</strain>
    </source>
</reference>
<feature type="region of interest" description="Disordered" evidence="5">
    <location>
        <begin position="212"/>
        <end position="243"/>
    </location>
</feature>
<feature type="transmembrane region" description="Helical" evidence="6">
    <location>
        <begin position="40"/>
        <end position="63"/>
    </location>
</feature>
<evidence type="ECO:0000256" key="6">
    <source>
        <dbReference type="SAM" id="Phobius"/>
    </source>
</evidence>
<feature type="transmembrane region" description="Helical" evidence="6">
    <location>
        <begin position="144"/>
        <end position="166"/>
    </location>
</feature>
<evidence type="ECO:0000259" key="7">
    <source>
        <dbReference type="Pfam" id="PF04893"/>
    </source>
</evidence>
<organism evidence="8 9">
    <name type="scientific">Leptospira borgpetersenii str. 200701203</name>
    <dbReference type="NCBI Taxonomy" id="1193007"/>
    <lineage>
        <taxon>Bacteria</taxon>
        <taxon>Pseudomonadati</taxon>
        <taxon>Spirochaetota</taxon>
        <taxon>Spirochaetia</taxon>
        <taxon>Leptospirales</taxon>
        <taxon>Leptospiraceae</taxon>
        <taxon>Leptospira</taxon>
    </lineage>
</organism>
<keyword evidence="2 6" id="KW-0812">Transmembrane</keyword>
<dbReference type="BioCyc" id="LBOR1193007:G11KN-1542-MONOMER"/>
<dbReference type="Pfam" id="PF04893">
    <property type="entry name" value="Yip1"/>
    <property type="match status" value="1"/>
</dbReference>
<evidence type="ECO:0000256" key="4">
    <source>
        <dbReference type="ARBA" id="ARBA00023136"/>
    </source>
</evidence>
<feature type="transmembrane region" description="Helical" evidence="6">
    <location>
        <begin position="173"/>
        <end position="189"/>
    </location>
</feature>
<comment type="subcellular location">
    <subcellularLocation>
        <location evidence="1">Membrane</location>
        <topology evidence="1">Multi-pass membrane protein</topology>
    </subcellularLocation>
</comment>
<evidence type="ECO:0000313" key="9">
    <source>
        <dbReference type="Proteomes" id="UP000011783"/>
    </source>
</evidence>
<dbReference type="GO" id="GO:0016020">
    <property type="term" value="C:membrane"/>
    <property type="evidence" value="ECO:0007669"/>
    <property type="project" value="UniProtKB-SubCell"/>
</dbReference>
<feature type="transmembrane region" description="Helical" evidence="6">
    <location>
        <begin position="117"/>
        <end position="138"/>
    </location>
</feature>